<dbReference type="GO" id="GO:0005778">
    <property type="term" value="C:peroxisomal membrane"/>
    <property type="evidence" value="ECO:0007669"/>
    <property type="project" value="UniProtKB-SubCell"/>
</dbReference>
<dbReference type="Pfam" id="PF13193">
    <property type="entry name" value="AMP-binding_C"/>
    <property type="match status" value="1"/>
</dbReference>
<keyword evidence="6 22" id="KW-0812">Transmembrane</keyword>
<dbReference type="FunFam" id="3.30.300.30:FF:000002">
    <property type="entry name" value="Long-chain fatty acid transport protein 1"/>
    <property type="match status" value="1"/>
</dbReference>
<feature type="domain" description="AMP-dependent synthetase/ligase" evidence="23">
    <location>
        <begin position="64"/>
        <end position="395"/>
    </location>
</feature>
<dbReference type="GO" id="GO:0005886">
    <property type="term" value="C:plasma membrane"/>
    <property type="evidence" value="ECO:0007669"/>
    <property type="project" value="UniProtKB-SubCell"/>
</dbReference>
<dbReference type="PANTHER" id="PTHR43107:SF22">
    <property type="entry name" value="VERY LONG-CHAIN ACYL-COA SYNTHETASE"/>
    <property type="match status" value="1"/>
</dbReference>
<evidence type="ECO:0000256" key="15">
    <source>
        <dbReference type="ARBA" id="ARBA00036527"/>
    </source>
</evidence>
<keyword evidence="5" id="KW-0436">Ligase</keyword>
<dbReference type="GO" id="GO:0004467">
    <property type="term" value="F:long-chain fatty acid-CoA ligase activity"/>
    <property type="evidence" value="ECO:0007669"/>
    <property type="project" value="UniProtKB-EC"/>
</dbReference>
<dbReference type="Gene3D" id="3.40.50.12780">
    <property type="entry name" value="N-terminal domain of ligase-like"/>
    <property type="match status" value="1"/>
</dbReference>
<evidence type="ECO:0000256" key="18">
    <source>
        <dbReference type="ARBA" id="ARBA00048666"/>
    </source>
</evidence>
<evidence type="ECO:0000256" key="5">
    <source>
        <dbReference type="ARBA" id="ARBA00022598"/>
    </source>
</evidence>
<evidence type="ECO:0000256" key="7">
    <source>
        <dbReference type="ARBA" id="ARBA00022741"/>
    </source>
</evidence>
<evidence type="ECO:0000256" key="6">
    <source>
        <dbReference type="ARBA" id="ARBA00022692"/>
    </source>
</evidence>
<evidence type="ECO:0000313" key="25">
    <source>
        <dbReference type="EMBL" id="KAJ8044080.1"/>
    </source>
</evidence>
<evidence type="ECO:0000256" key="9">
    <source>
        <dbReference type="ARBA" id="ARBA00022840"/>
    </source>
</evidence>
<dbReference type="EC" id="6.2.1.3" evidence="14"/>
<evidence type="ECO:0000256" key="13">
    <source>
        <dbReference type="ARBA" id="ARBA00023140"/>
    </source>
</evidence>
<evidence type="ECO:0000256" key="19">
    <source>
        <dbReference type="ARBA" id="ARBA00060276"/>
    </source>
</evidence>
<keyword evidence="13" id="KW-0576">Peroxisome</keyword>
<comment type="catalytic activity">
    <reaction evidence="15">
        <text>a very long-chain fatty acid + ATP + CoA = a very long-chain fatty acyl-CoA + AMP + diphosphate</text>
        <dbReference type="Rhea" id="RHEA:54536"/>
        <dbReference type="ChEBI" id="CHEBI:30616"/>
        <dbReference type="ChEBI" id="CHEBI:33019"/>
        <dbReference type="ChEBI" id="CHEBI:57287"/>
        <dbReference type="ChEBI" id="CHEBI:58950"/>
        <dbReference type="ChEBI" id="CHEBI:138261"/>
        <dbReference type="ChEBI" id="CHEBI:456215"/>
    </reaction>
    <physiologicalReaction direction="left-to-right" evidence="15">
        <dbReference type="Rhea" id="RHEA:54537"/>
    </physiologicalReaction>
</comment>
<organism evidence="25 26">
    <name type="scientific">Holothuria leucospilota</name>
    <name type="common">Black long sea cucumber</name>
    <name type="synonym">Mertensiothuria leucospilota</name>
    <dbReference type="NCBI Taxonomy" id="206669"/>
    <lineage>
        <taxon>Eukaryota</taxon>
        <taxon>Metazoa</taxon>
        <taxon>Echinodermata</taxon>
        <taxon>Eleutherozoa</taxon>
        <taxon>Echinozoa</taxon>
        <taxon>Holothuroidea</taxon>
        <taxon>Aspidochirotacea</taxon>
        <taxon>Aspidochirotida</taxon>
        <taxon>Holothuriidae</taxon>
        <taxon>Holothuria</taxon>
    </lineage>
</organism>
<proteinExistence type="inferred from homology"/>
<dbReference type="NCBIfam" id="NF006134">
    <property type="entry name" value="PRK08279.1"/>
    <property type="match status" value="1"/>
</dbReference>
<evidence type="ECO:0000259" key="23">
    <source>
        <dbReference type="Pfam" id="PF00501"/>
    </source>
</evidence>
<evidence type="ECO:0000256" key="20">
    <source>
        <dbReference type="ARBA" id="ARBA00068795"/>
    </source>
</evidence>
<dbReference type="InterPro" id="IPR045851">
    <property type="entry name" value="AMP-bd_C_sf"/>
</dbReference>
<comment type="caution">
    <text evidence="25">The sequence shown here is derived from an EMBL/GenBank/DDBJ whole genome shotgun (WGS) entry which is preliminary data.</text>
</comment>
<dbReference type="GO" id="GO:0005789">
    <property type="term" value="C:endoplasmic reticulum membrane"/>
    <property type="evidence" value="ECO:0007669"/>
    <property type="project" value="TreeGrafter"/>
</dbReference>
<evidence type="ECO:0000256" key="14">
    <source>
        <dbReference type="ARBA" id="ARBA00026121"/>
    </source>
</evidence>
<evidence type="ECO:0000256" key="11">
    <source>
        <dbReference type="ARBA" id="ARBA00023055"/>
    </source>
</evidence>
<keyword evidence="10 22" id="KW-1133">Transmembrane helix</keyword>
<accession>A0A9Q1CFN8</accession>
<comment type="function">
    <text evidence="19">Acyl-CoA synthetase required for both the import of long chain fatty acids (LCFAs) (C14-C18) and the activation very long chain fatty acids (VLCFAs) (C20-C26) by esterification of the fatty acids into metabolically active CoA-thioesters for subsequent degradation or incorporation into phospholipids. The transport and fatty acyl-CoA synthetase activities are genetically separable and are thus independent activities. Esterifies VLCFAs in the peroxisome matrix. The VLCFAs are actively transported into peroxisomes by a PXA1-PXA2 heterodimeric transporter in the peroxisomal membrane.</text>
</comment>
<dbReference type="PROSITE" id="PS00455">
    <property type="entry name" value="AMP_BINDING"/>
    <property type="match status" value="1"/>
</dbReference>
<evidence type="ECO:0000256" key="21">
    <source>
        <dbReference type="ARBA" id="ARBA00078285"/>
    </source>
</evidence>
<dbReference type="GO" id="GO:0005324">
    <property type="term" value="F:long-chain fatty acid transmembrane transporter activity"/>
    <property type="evidence" value="ECO:0007669"/>
    <property type="project" value="TreeGrafter"/>
</dbReference>
<dbReference type="GO" id="GO:0005524">
    <property type="term" value="F:ATP binding"/>
    <property type="evidence" value="ECO:0007669"/>
    <property type="project" value="UniProtKB-KW"/>
</dbReference>
<keyword evidence="3" id="KW-0813">Transport</keyword>
<keyword evidence="11" id="KW-0445">Lipid transport</keyword>
<dbReference type="EMBL" id="JAIZAY010000004">
    <property type="protein sequence ID" value="KAJ8044080.1"/>
    <property type="molecule type" value="Genomic_DNA"/>
</dbReference>
<dbReference type="InterPro" id="IPR000873">
    <property type="entry name" value="AMP-dep_synth/lig_dom"/>
</dbReference>
<dbReference type="Gene3D" id="3.30.300.30">
    <property type="match status" value="1"/>
</dbReference>
<keyword evidence="26" id="KW-1185">Reference proteome</keyword>
<evidence type="ECO:0000256" key="12">
    <source>
        <dbReference type="ARBA" id="ARBA00023136"/>
    </source>
</evidence>
<evidence type="ECO:0000256" key="8">
    <source>
        <dbReference type="ARBA" id="ARBA00022832"/>
    </source>
</evidence>
<evidence type="ECO:0000256" key="22">
    <source>
        <dbReference type="SAM" id="Phobius"/>
    </source>
</evidence>
<evidence type="ECO:0000256" key="3">
    <source>
        <dbReference type="ARBA" id="ARBA00022448"/>
    </source>
</evidence>
<keyword evidence="12 22" id="KW-0472">Membrane</keyword>
<comment type="subcellular location">
    <subcellularLocation>
        <location evidence="1">Cell membrane</location>
        <topology evidence="1">Multi-pass membrane protein</topology>
    </subcellularLocation>
    <subcellularLocation>
        <location evidence="17">Peroxisome membrane</location>
    </subcellularLocation>
</comment>
<keyword evidence="9" id="KW-0067">ATP-binding</keyword>
<protein>
    <recommendedName>
        <fullName evidence="20">Very long-chain fatty acid transport protein</fullName>
        <ecNumber evidence="14">6.2.1.3</ecNumber>
    </recommendedName>
    <alternativeName>
        <fullName evidence="16">Long-chain-fatty-acid--CoA ligase</fullName>
    </alternativeName>
    <alternativeName>
        <fullName evidence="21">Very-long-chain acyl-CoA synthetase</fullName>
    </alternativeName>
</protein>
<dbReference type="InterPro" id="IPR020845">
    <property type="entry name" value="AMP-binding_CS"/>
</dbReference>
<evidence type="ECO:0000259" key="24">
    <source>
        <dbReference type="Pfam" id="PF13193"/>
    </source>
</evidence>
<evidence type="ECO:0000256" key="1">
    <source>
        <dbReference type="ARBA" id="ARBA00004651"/>
    </source>
</evidence>
<dbReference type="AlphaFoldDB" id="A0A9Q1CFN8"/>
<comment type="catalytic activity">
    <reaction evidence="18">
        <text>tetracosanoate + ATP + CoA = tetracosanoyl-CoA + AMP + diphosphate</text>
        <dbReference type="Rhea" id="RHEA:33639"/>
        <dbReference type="ChEBI" id="CHEBI:30616"/>
        <dbReference type="ChEBI" id="CHEBI:31014"/>
        <dbReference type="ChEBI" id="CHEBI:33019"/>
        <dbReference type="ChEBI" id="CHEBI:57287"/>
        <dbReference type="ChEBI" id="CHEBI:65052"/>
        <dbReference type="ChEBI" id="CHEBI:456215"/>
    </reaction>
    <physiologicalReaction direction="left-to-right" evidence="18">
        <dbReference type="Rhea" id="RHEA:33640"/>
    </physiologicalReaction>
</comment>
<feature type="transmembrane region" description="Helical" evidence="22">
    <location>
        <begin position="7"/>
        <end position="26"/>
    </location>
</feature>
<evidence type="ECO:0000313" key="26">
    <source>
        <dbReference type="Proteomes" id="UP001152320"/>
    </source>
</evidence>
<keyword evidence="4" id="KW-1003">Cell membrane</keyword>
<dbReference type="PANTHER" id="PTHR43107">
    <property type="entry name" value="LONG-CHAIN FATTY ACID TRANSPORT PROTEIN"/>
    <property type="match status" value="1"/>
</dbReference>
<evidence type="ECO:0000256" key="10">
    <source>
        <dbReference type="ARBA" id="ARBA00022989"/>
    </source>
</evidence>
<dbReference type="InterPro" id="IPR042099">
    <property type="entry name" value="ANL_N_sf"/>
</dbReference>
<evidence type="ECO:0000256" key="17">
    <source>
        <dbReference type="ARBA" id="ARBA00046271"/>
    </source>
</evidence>
<reference evidence="25" key="1">
    <citation type="submission" date="2021-10" db="EMBL/GenBank/DDBJ databases">
        <title>Tropical sea cucumber genome reveals ecological adaptation and Cuvierian tubules defense mechanism.</title>
        <authorList>
            <person name="Chen T."/>
        </authorList>
    </citation>
    <scope>NUCLEOTIDE SEQUENCE</scope>
    <source>
        <strain evidence="25">Nanhai2018</strain>
        <tissue evidence="25">Muscle</tissue>
    </source>
</reference>
<dbReference type="OrthoDB" id="288590at2759"/>
<sequence length="631" mass="71096">MLLYVSILILVVLTLCFIIVVGVMRYNPWLSSDLAYLTNMTRLGIKLSRCETGKPAPYTIVDDFEKMAKKSPEKAFLIYEGRRYTYSEVNIIANKIANAAKRCGFKCGDKVALLFGNEPALIWTMIGFAKVGVTCALLNFNLRSQSLLHCLDVSEASTLVVGSGENQHASFKEILPELAKRKLVIWQQDSTGNFPDIVRALNKVDIPINEADDELDMPRDVRKGLKFRDPFVYVYTSGTTGMPKASRLSHKKMMAGGHMLRRCGVTNEDVFYITLPLYHVSALFIGLSNAITAGSTVVLRSKFSASHFWEDCLKYEVTVIFYIGELFRYLLATPLSPEEAENKVRLAVGNGLGGDIWAEVQNRFKINKIVEMYGATEANFGIMNTENKMGSVGRWSPLLAKLCPIELIKYSYESAQPVRDERGRCIKVKPGEPGLLVCPVSKLFPLEGYVGKKELTEKKMLRNVFEEGDVYFNSGDLLMRDKEYYLYFKDRLGDTFRWKGENVATTEVSQTICEIIDVLESNVYGVSVPGNYGKAGMASLILKANTVFAPQKVYDHVTGRLPNYAWPRFIRLPTTMDHTSTFKQMKSKLVQEGFDPCLVKDPLYVLDQKAKTYIPLDQEVYAKVTRGEIRL</sequence>
<dbReference type="InterPro" id="IPR025110">
    <property type="entry name" value="AMP-bd_C"/>
</dbReference>
<comment type="similarity">
    <text evidence="2">Belongs to the ATP-dependent AMP-binding enzyme family.</text>
</comment>
<keyword evidence="8" id="KW-0443">Lipid metabolism</keyword>
<dbReference type="Pfam" id="PF00501">
    <property type="entry name" value="AMP-binding"/>
    <property type="match status" value="1"/>
</dbReference>
<feature type="domain" description="AMP-binding enzyme C-terminal" evidence="24">
    <location>
        <begin position="509"/>
        <end position="583"/>
    </location>
</feature>
<keyword evidence="7" id="KW-0547">Nucleotide-binding</keyword>
<dbReference type="SUPFAM" id="SSF56801">
    <property type="entry name" value="Acetyl-CoA synthetase-like"/>
    <property type="match status" value="1"/>
</dbReference>
<keyword evidence="8" id="KW-0276">Fatty acid metabolism</keyword>
<gene>
    <name evidence="25" type="ORF">HOLleu_11444</name>
</gene>
<dbReference type="GO" id="GO:0044539">
    <property type="term" value="P:long-chain fatty acid import into cell"/>
    <property type="evidence" value="ECO:0007669"/>
    <property type="project" value="TreeGrafter"/>
</dbReference>
<dbReference type="Proteomes" id="UP001152320">
    <property type="component" value="Chromosome 4"/>
</dbReference>
<evidence type="ECO:0000256" key="4">
    <source>
        <dbReference type="ARBA" id="ARBA00022475"/>
    </source>
</evidence>
<feature type="transmembrane region" description="Helical" evidence="22">
    <location>
        <begin position="120"/>
        <end position="140"/>
    </location>
</feature>
<evidence type="ECO:0000256" key="2">
    <source>
        <dbReference type="ARBA" id="ARBA00006432"/>
    </source>
</evidence>
<evidence type="ECO:0000256" key="16">
    <source>
        <dbReference type="ARBA" id="ARBA00041297"/>
    </source>
</evidence>
<dbReference type="FunFam" id="3.40.50.12780:FF:000019">
    <property type="entry name" value="Long-chain fatty acid transporter"/>
    <property type="match status" value="1"/>
</dbReference>
<name>A0A9Q1CFN8_HOLLE</name>